<proteinExistence type="predicted"/>
<dbReference type="Proteomes" id="UP000317093">
    <property type="component" value="Chromosome"/>
</dbReference>
<dbReference type="AlphaFoldDB" id="A0A518B232"/>
<evidence type="ECO:0000313" key="2">
    <source>
        <dbReference type="EMBL" id="QDU61028.1"/>
    </source>
</evidence>
<dbReference type="PANTHER" id="PTHR30290">
    <property type="entry name" value="PERIPLASMIC BINDING COMPONENT OF ABC TRANSPORTER"/>
    <property type="match status" value="1"/>
</dbReference>
<feature type="domain" description="Solute-binding protein family 5" evidence="1">
    <location>
        <begin position="74"/>
        <end position="544"/>
    </location>
</feature>
<dbReference type="InterPro" id="IPR030678">
    <property type="entry name" value="Peptide/Ni-bd"/>
</dbReference>
<gene>
    <name evidence="2" type="primary">mppA</name>
    <name evidence="2" type="ORF">Pan216_18810</name>
</gene>
<dbReference type="OrthoDB" id="9801912at2"/>
<dbReference type="KEGG" id="knv:Pan216_18810"/>
<reference evidence="2 3" key="1">
    <citation type="submission" date="2019-02" db="EMBL/GenBank/DDBJ databases">
        <title>Deep-cultivation of Planctomycetes and their phenomic and genomic characterization uncovers novel biology.</title>
        <authorList>
            <person name="Wiegand S."/>
            <person name="Jogler M."/>
            <person name="Boedeker C."/>
            <person name="Pinto D."/>
            <person name="Vollmers J."/>
            <person name="Rivas-Marin E."/>
            <person name="Kohn T."/>
            <person name="Peeters S.H."/>
            <person name="Heuer A."/>
            <person name="Rast P."/>
            <person name="Oberbeckmann S."/>
            <person name="Bunk B."/>
            <person name="Jeske O."/>
            <person name="Meyerdierks A."/>
            <person name="Storesund J.E."/>
            <person name="Kallscheuer N."/>
            <person name="Luecker S."/>
            <person name="Lage O.M."/>
            <person name="Pohl T."/>
            <person name="Merkel B.J."/>
            <person name="Hornburger P."/>
            <person name="Mueller R.-W."/>
            <person name="Bruemmer F."/>
            <person name="Labrenz M."/>
            <person name="Spormann A.M."/>
            <person name="Op den Camp H."/>
            <person name="Overmann J."/>
            <person name="Amann R."/>
            <person name="Jetten M.S.M."/>
            <person name="Mascher T."/>
            <person name="Medema M.H."/>
            <person name="Devos D.P."/>
            <person name="Kaster A.-K."/>
            <person name="Ovreas L."/>
            <person name="Rohde M."/>
            <person name="Galperin M.Y."/>
            <person name="Jogler C."/>
        </authorList>
    </citation>
    <scope>NUCLEOTIDE SEQUENCE [LARGE SCALE GENOMIC DNA]</scope>
    <source>
        <strain evidence="2 3">Pan216</strain>
    </source>
</reference>
<dbReference type="SUPFAM" id="SSF53850">
    <property type="entry name" value="Periplasmic binding protein-like II"/>
    <property type="match status" value="1"/>
</dbReference>
<sequence>MYRNLLTILAGCGLLLGVFALSFQGSSRTRADYVWNNGTEPQTLDPGKASGQPEGELLLGLFETLTVYDPFTLKPVQGVAKSWESEDGLTHTFHLRPDAWWVQRGEIFQVDGKPRNVTAHDFVYAWQRQFYPEVGSEMSFLLLIIEGTTEYQTVLAEHWEKVLEEAKTRGVSVNNLSDLEPDYREAVKTFRQEQWDRLVGVNAIDDLTLEVTLKSPAPFFLSVTSFYVLAPVCREIVETKPDSWTHPDHIVTNGPYYLDQWRYNEFVSLKKNPNYWETSNYVTESLNAWSQQEKLTPAEERQQELWNKLGSFDEHGMESLEALALENDSTALNMYLYGNIDRVRSLPSELLGPMVRAAEKPGAHFPQFHHGVLGGYYYYAINLKLPVFKDPEHGRKLRLALALTIDRTSMVENITRGGQKPAYSIVPPGVPGYPDYAIFGSGDFSKDVARARELVEEVRAAGVKIPRLRILYNTFEGHAKIAAYIQSNWREYLGIDVTPTNQEWGVYLDSKRTSNFDIVRAAWIGDHEDPSTFLDMYTTENQNNDPRYHNPLYDRLILDYSANILRALETPTSRDAILNDVRNWPHYDETIARRKLPSDDKTLAQQFEERIEAFAKASEEDKLEKAMAVRLTLFRIAEEILMWDMPTIPIYFYTSTQLWPPELEGMAMNIRDSHPLKMLRWKDGKRPTGTRYQEMPKLD</sequence>
<dbReference type="PANTHER" id="PTHR30290:SF83">
    <property type="entry name" value="ABC TRANSPORTER SUBSTRATE-BINDING PROTEIN"/>
    <property type="match status" value="1"/>
</dbReference>
<protein>
    <submittedName>
        <fullName evidence="2">Periplasmic murein peptide-binding protein</fullName>
    </submittedName>
</protein>
<dbReference type="RefSeq" id="WP_145257672.1">
    <property type="nucleotide sequence ID" value="NZ_CP036279.1"/>
</dbReference>
<dbReference type="CDD" id="cd08504">
    <property type="entry name" value="PBP2_OppA"/>
    <property type="match status" value="1"/>
</dbReference>
<dbReference type="InterPro" id="IPR000914">
    <property type="entry name" value="SBP_5_dom"/>
</dbReference>
<organism evidence="2 3">
    <name type="scientific">Kolteria novifilia</name>
    <dbReference type="NCBI Taxonomy" id="2527975"/>
    <lineage>
        <taxon>Bacteria</taxon>
        <taxon>Pseudomonadati</taxon>
        <taxon>Planctomycetota</taxon>
        <taxon>Planctomycetia</taxon>
        <taxon>Kolteriales</taxon>
        <taxon>Kolteriaceae</taxon>
        <taxon>Kolteria</taxon>
    </lineage>
</organism>
<dbReference type="InterPro" id="IPR039424">
    <property type="entry name" value="SBP_5"/>
</dbReference>
<dbReference type="Gene3D" id="3.40.190.10">
    <property type="entry name" value="Periplasmic binding protein-like II"/>
    <property type="match status" value="1"/>
</dbReference>
<evidence type="ECO:0000313" key="3">
    <source>
        <dbReference type="Proteomes" id="UP000317093"/>
    </source>
</evidence>
<dbReference type="GO" id="GO:0043190">
    <property type="term" value="C:ATP-binding cassette (ABC) transporter complex"/>
    <property type="evidence" value="ECO:0007669"/>
    <property type="project" value="InterPro"/>
</dbReference>
<keyword evidence="3" id="KW-1185">Reference proteome</keyword>
<dbReference type="PIRSF" id="PIRSF002741">
    <property type="entry name" value="MppA"/>
    <property type="match status" value="1"/>
</dbReference>
<name>A0A518B232_9BACT</name>
<dbReference type="GO" id="GO:0030288">
    <property type="term" value="C:outer membrane-bounded periplasmic space"/>
    <property type="evidence" value="ECO:0007669"/>
    <property type="project" value="UniProtKB-ARBA"/>
</dbReference>
<accession>A0A518B232</accession>
<dbReference type="Pfam" id="PF00496">
    <property type="entry name" value="SBP_bac_5"/>
    <property type="match status" value="1"/>
</dbReference>
<dbReference type="GO" id="GO:1904680">
    <property type="term" value="F:peptide transmembrane transporter activity"/>
    <property type="evidence" value="ECO:0007669"/>
    <property type="project" value="TreeGrafter"/>
</dbReference>
<dbReference type="Gene3D" id="3.10.105.10">
    <property type="entry name" value="Dipeptide-binding Protein, Domain 3"/>
    <property type="match status" value="1"/>
</dbReference>
<dbReference type="Gene3D" id="3.90.76.10">
    <property type="entry name" value="Dipeptide-binding Protein, Domain 1"/>
    <property type="match status" value="1"/>
</dbReference>
<evidence type="ECO:0000259" key="1">
    <source>
        <dbReference type="Pfam" id="PF00496"/>
    </source>
</evidence>
<dbReference type="GO" id="GO:0015833">
    <property type="term" value="P:peptide transport"/>
    <property type="evidence" value="ECO:0007669"/>
    <property type="project" value="TreeGrafter"/>
</dbReference>
<dbReference type="EMBL" id="CP036279">
    <property type="protein sequence ID" value="QDU61028.1"/>
    <property type="molecule type" value="Genomic_DNA"/>
</dbReference>